<protein>
    <submittedName>
        <fullName evidence="1">Uncharacterized protein</fullName>
    </submittedName>
</protein>
<evidence type="ECO:0000313" key="1">
    <source>
        <dbReference type="EMBL" id="GAT26233.1"/>
    </source>
</evidence>
<dbReference type="AlphaFoldDB" id="A0A146FM34"/>
<reference evidence="1 2" key="1">
    <citation type="journal article" date="2016" name="DNA Res.">
        <title>Genome sequence of Aspergillus luchuensis NBRC 4314.</title>
        <authorList>
            <person name="Yamada O."/>
            <person name="Machida M."/>
            <person name="Hosoyama A."/>
            <person name="Goto M."/>
            <person name="Takahashi T."/>
            <person name="Futagami T."/>
            <person name="Yamagata Y."/>
            <person name="Takeuchi M."/>
            <person name="Kobayashi T."/>
            <person name="Koike H."/>
            <person name="Abe K."/>
            <person name="Asai K."/>
            <person name="Arita M."/>
            <person name="Fujita N."/>
            <person name="Fukuda K."/>
            <person name="Higa K."/>
            <person name="Horikawa H."/>
            <person name="Ishikawa T."/>
            <person name="Jinno K."/>
            <person name="Kato Y."/>
            <person name="Kirimura K."/>
            <person name="Mizutani O."/>
            <person name="Nakasone K."/>
            <person name="Sano M."/>
            <person name="Shiraishi Y."/>
            <person name="Tsukahara M."/>
            <person name="Gomi K."/>
        </authorList>
    </citation>
    <scope>NUCLEOTIDE SEQUENCE [LARGE SCALE GENOMIC DNA]</scope>
    <source>
        <strain evidence="1 2">RIB 2604</strain>
    </source>
</reference>
<proteinExistence type="predicted"/>
<comment type="caution">
    <text evidence="1">The sequence shown here is derived from an EMBL/GenBank/DDBJ whole genome shotgun (WGS) entry which is preliminary data.</text>
</comment>
<dbReference type="EMBL" id="BCWF01000020">
    <property type="protein sequence ID" value="GAT26233.1"/>
    <property type="molecule type" value="Genomic_DNA"/>
</dbReference>
<name>A0A146FM34_ASPKA</name>
<dbReference type="Proteomes" id="UP000075230">
    <property type="component" value="Unassembled WGS sequence"/>
</dbReference>
<gene>
    <name evidence="1" type="ORF">RIB2604_02008140</name>
</gene>
<organism evidence="1 2">
    <name type="scientific">Aspergillus kawachii</name>
    <name type="common">White koji mold</name>
    <name type="synonym">Aspergillus awamori var. kawachi</name>
    <dbReference type="NCBI Taxonomy" id="1069201"/>
    <lineage>
        <taxon>Eukaryota</taxon>
        <taxon>Fungi</taxon>
        <taxon>Dikarya</taxon>
        <taxon>Ascomycota</taxon>
        <taxon>Pezizomycotina</taxon>
        <taxon>Eurotiomycetes</taxon>
        <taxon>Eurotiomycetidae</taxon>
        <taxon>Eurotiales</taxon>
        <taxon>Aspergillaceae</taxon>
        <taxon>Aspergillus</taxon>
        <taxon>Aspergillus subgen. Circumdati</taxon>
    </lineage>
</organism>
<accession>A0A146FM34</accession>
<reference evidence="2" key="2">
    <citation type="submission" date="2016-02" db="EMBL/GenBank/DDBJ databases">
        <title>Genome sequencing of Aspergillus luchuensis NBRC 4314.</title>
        <authorList>
            <person name="Yamada O."/>
        </authorList>
    </citation>
    <scope>NUCLEOTIDE SEQUENCE [LARGE SCALE GENOMIC DNA]</scope>
    <source>
        <strain evidence="2">RIB 2604</strain>
    </source>
</reference>
<sequence>MIESDSEESTPYERPGRMKYFPCALETSLPSSTMGEERHQPSLNFECSSSGILYPTTESMIGLAA</sequence>
<evidence type="ECO:0000313" key="2">
    <source>
        <dbReference type="Proteomes" id="UP000075230"/>
    </source>
</evidence>